<dbReference type="InterPro" id="IPR003593">
    <property type="entry name" value="AAA+_ATPase"/>
</dbReference>
<dbReference type="EMBL" id="CP102252">
    <property type="protein sequence ID" value="UWN65129.1"/>
    <property type="molecule type" value="Genomic_DNA"/>
</dbReference>
<evidence type="ECO:0000313" key="2">
    <source>
        <dbReference type="EMBL" id="UWN65129.1"/>
    </source>
</evidence>
<dbReference type="InterPro" id="IPR027417">
    <property type="entry name" value="P-loop_NTPase"/>
</dbReference>
<dbReference type="Pfam" id="PF13304">
    <property type="entry name" value="AAA_21"/>
    <property type="match status" value="1"/>
</dbReference>
<dbReference type="RefSeq" id="WP_227901070.1">
    <property type="nucleotide sequence ID" value="NZ_CP102252.1"/>
</dbReference>
<dbReference type="Gene3D" id="3.40.50.300">
    <property type="entry name" value="P-loop containing nucleotide triphosphate hydrolases"/>
    <property type="match status" value="1"/>
</dbReference>
<dbReference type="PANTHER" id="PTHR43581:SF2">
    <property type="entry name" value="EXCINUCLEASE ATPASE SUBUNIT"/>
    <property type="match status" value="1"/>
</dbReference>
<dbReference type="InterPro" id="IPR051396">
    <property type="entry name" value="Bact_Antivir_Def_Nuclease"/>
</dbReference>
<name>A0ABY5V7F9_9BACT</name>
<accession>A0ABY5V7F9</accession>
<dbReference type="Pfam" id="PF13175">
    <property type="entry name" value="AAA_15"/>
    <property type="match status" value="1"/>
</dbReference>
<feature type="domain" description="AAA+ ATPase" evidence="1">
    <location>
        <begin position="25"/>
        <end position="272"/>
    </location>
</feature>
<organism evidence="2 3">
    <name type="scientific">Alistipes senegalensis JC50</name>
    <dbReference type="NCBI Taxonomy" id="1033732"/>
    <lineage>
        <taxon>Bacteria</taxon>
        <taxon>Pseudomonadati</taxon>
        <taxon>Bacteroidota</taxon>
        <taxon>Bacteroidia</taxon>
        <taxon>Bacteroidales</taxon>
        <taxon>Rikenellaceae</taxon>
        <taxon>Alistipes</taxon>
    </lineage>
</organism>
<protein>
    <submittedName>
        <fullName evidence="2">AAA family ATPase</fullName>
    </submittedName>
</protein>
<proteinExistence type="predicted"/>
<keyword evidence="3" id="KW-1185">Reference proteome</keyword>
<dbReference type="InterPro" id="IPR003959">
    <property type="entry name" value="ATPase_AAA_core"/>
</dbReference>
<dbReference type="PANTHER" id="PTHR43581">
    <property type="entry name" value="ATP/GTP PHOSPHATASE"/>
    <property type="match status" value="1"/>
</dbReference>
<dbReference type="Proteomes" id="UP001058267">
    <property type="component" value="Chromosome"/>
</dbReference>
<evidence type="ECO:0000259" key="1">
    <source>
        <dbReference type="SMART" id="SM00382"/>
    </source>
</evidence>
<reference evidence="2" key="1">
    <citation type="journal article" date="2022" name="Cell">
        <title>Design, construction, and in vivo augmentation of a complex gut microbiome.</title>
        <authorList>
            <person name="Cheng A.G."/>
            <person name="Ho P.Y."/>
            <person name="Aranda-Diaz A."/>
            <person name="Jain S."/>
            <person name="Yu F.B."/>
            <person name="Meng X."/>
            <person name="Wang M."/>
            <person name="Iakiviak M."/>
            <person name="Nagashima K."/>
            <person name="Zhao A."/>
            <person name="Murugkar P."/>
            <person name="Patil A."/>
            <person name="Atabakhsh K."/>
            <person name="Weakley A."/>
            <person name="Yan J."/>
            <person name="Brumbaugh A.R."/>
            <person name="Higginbottom S."/>
            <person name="Dimas A."/>
            <person name="Shiver A.L."/>
            <person name="Deutschbauer A."/>
            <person name="Neff N."/>
            <person name="Sonnenburg J.L."/>
            <person name="Huang K.C."/>
            <person name="Fischbach M.A."/>
        </authorList>
    </citation>
    <scope>NUCLEOTIDE SEQUENCE</scope>
    <source>
        <strain evidence="2">JC50</strain>
    </source>
</reference>
<evidence type="ECO:0000313" key="3">
    <source>
        <dbReference type="Proteomes" id="UP001058267"/>
    </source>
</evidence>
<dbReference type="SUPFAM" id="SSF52540">
    <property type="entry name" value="P-loop containing nucleoside triphosphate hydrolases"/>
    <property type="match status" value="1"/>
</dbReference>
<sequence>MTNILNLQIQNLRGIKSLTIDLNLKPGIYAITGKNATGKSTIMAAISTIFYRNTIHMYFQSSTADSIIECKCDDKVLKITRRDESHWNFDGDFDLHGFYEGSIIHGNRFRDTNYSALNNALKVTIEDLTLADPFVKEHLGIILQNDAKFYSSLYRLKSNNSRFKNKFKGGSPYFIKDGDELISQFSLSTGENLLIPLLHSIHYQLVKKAREAGFIVLLDEIELALHPQALVRLIQFLEQMSRDRGIAIYFSTHSTDLIKHIAPANIYYLQKHPNGSVEVVNPCYPCYATRNISMFDGYDLLILVEDNLAKGIVEWVQRKYNLCKSKLICIVPCGGWENTLALQSEMFHSGLLGYNKSIISILDGDIADVCNEKYIRKGKYKDLNIAFTPISSIEKFLLEPVG</sequence>
<dbReference type="SMART" id="SM00382">
    <property type="entry name" value="AAA"/>
    <property type="match status" value="1"/>
</dbReference>
<dbReference type="InterPro" id="IPR041685">
    <property type="entry name" value="AAA_GajA/Old/RecF-like"/>
</dbReference>
<gene>
    <name evidence="2" type="ORF">NQ519_15555</name>
</gene>